<name>A0ABW6IDA0_9CYAN</name>
<evidence type="ECO:0000313" key="1">
    <source>
        <dbReference type="EMBL" id="MFE4106157.1"/>
    </source>
</evidence>
<gene>
    <name evidence="1" type="ORF">ACFVKH_07715</name>
</gene>
<dbReference type="RefSeq" id="WP_377963640.1">
    <property type="nucleotide sequence ID" value="NZ_JBHZOL010000055.1"/>
</dbReference>
<protein>
    <submittedName>
        <fullName evidence="1">Phage tail assembly protein</fullName>
    </submittedName>
</protein>
<comment type="caution">
    <text evidence="1">The sequence shown here is derived from an EMBL/GenBank/DDBJ whole genome shotgun (WGS) entry which is preliminary data.</text>
</comment>
<accession>A0ABW6IDA0</accession>
<proteinExistence type="predicted"/>
<evidence type="ECO:0000313" key="2">
    <source>
        <dbReference type="Proteomes" id="UP001600165"/>
    </source>
</evidence>
<organism evidence="1 2">
    <name type="scientific">Almyronema epifaneia S1</name>
    <dbReference type="NCBI Taxonomy" id="2991925"/>
    <lineage>
        <taxon>Bacteria</taxon>
        <taxon>Bacillati</taxon>
        <taxon>Cyanobacteriota</taxon>
        <taxon>Cyanophyceae</taxon>
        <taxon>Nodosilineales</taxon>
        <taxon>Nodosilineaceae</taxon>
        <taxon>Almyronema</taxon>
        <taxon>Almyronema epifaneia</taxon>
    </lineage>
</organism>
<dbReference type="EMBL" id="JBHZOL010000055">
    <property type="protein sequence ID" value="MFE4106157.1"/>
    <property type="molecule type" value="Genomic_DNA"/>
</dbReference>
<keyword evidence="2" id="KW-1185">Reference proteome</keyword>
<sequence>MVSFPALVTEFEFTLPRGLIDETGQVHRQGKMRLATGRDELAAQRDRRTVDYPGYLSLVLLSQVITQLGTLTLLVPEQLENLFTQDLAYLKEFYNRVNQQGNAQIPAQCPQCGTAFEVELVLSGES</sequence>
<reference evidence="1 2" key="1">
    <citation type="submission" date="2024-10" db="EMBL/GenBank/DDBJ databases">
        <authorList>
            <person name="Ratan Roy A."/>
            <person name="Morales Sandoval P.H."/>
            <person name="De Los Santos Villalobos S."/>
            <person name="Chakraborty S."/>
            <person name="Mukherjee J."/>
        </authorList>
    </citation>
    <scope>NUCLEOTIDE SEQUENCE [LARGE SCALE GENOMIC DNA]</scope>
    <source>
        <strain evidence="1 2">S1</strain>
    </source>
</reference>
<dbReference type="Proteomes" id="UP001600165">
    <property type="component" value="Unassembled WGS sequence"/>
</dbReference>